<dbReference type="Gene3D" id="3.40.50.300">
    <property type="entry name" value="P-loop containing nucleotide triphosphate hydrolases"/>
    <property type="match status" value="1"/>
</dbReference>
<evidence type="ECO:0000256" key="1">
    <source>
        <dbReference type="SAM" id="MobiDB-lite"/>
    </source>
</evidence>
<reference evidence="2" key="1">
    <citation type="submission" date="2021-05" db="EMBL/GenBank/DDBJ databases">
        <title>Novel Bacillus species.</title>
        <authorList>
            <person name="Liu G."/>
        </authorList>
    </citation>
    <scope>NUCLEOTIDE SEQUENCE</scope>
    <source>
        <strain evidence="2">FJAT-50051</strain>
    </source>
</reference>
<accession>A0A942SZP1</accession>
<gene>
    <name evidence="2" type="ORF">KHB02_15145</name>
</gene>
<dbReference type="EMBL" id="JAGYPE010000002">
    <property type="protein sequence ID" value="MBS4182732.1"/>
    <property type="molecule type" value="Genomic_DNA"/>
</dbReference>
<proteinExistence type="predicted"/>
<protein>
    <recommendedName>
        <fullName evidence="3">AAA family ATPase</fullName>
    </recommendedName>
</protein>
<name>A0A942SZP1_9BACI</name>
<evidence type="ECO:0000313" key="2">
    <source>
        <dbReference type="EMBL" id="MBS4182732.1"/>
    </source>
</evidence>
<dbReference type="InterPro" id="IPR027417">
    <property type="entry name" value="P-loop_NTPase"/>
</dbReference>
<organism evidence="2">
    <name type="scientific">Neobacillus citreus</name>
    <dbReference type="NCBI Taxonomy" id="2833578"/>
    <lineage>
        <taxon>Bacteria</taxon>
        <taxon>Bacillati</taxon>
        <taxon>Bacillota</taxon>
        <taxon>Bacilli</taxon>
        <taxon>Bacillales</taxon>
        <taxon>Bacillaceae</taxon>
        <taxon>Neobacillus</taxon>
    </lineage>
</organism>
<dbReference type="AlphaFoldDB" id="A0A942SZP1"/>
<dbReference type="PANTHER" id="PTHR37816:SF1">
    <property type="entry name" value="TOXIN"/>
    <property type="match status" value="1"/>
</dbReference>
<sequence>MGRHARRRYGRTVLGPQDDLDPPPRRVLVAGTSGAGKTTAARRIARILGVPRTEIDGLYHGAGWEPRPTFVADVEAFTSAPAWVIEWQYTAVRPLLAERADTLVWLDLPVPVTLWRLTRRTVLRRLHRVELWNGNVEPGLRTVFTDPGHILRWGFRTRHSARELVPGLEARVPHLRIVRLRTPRDVDRWIRRLSRQHG</sequence>
<feature type="region of interest" description="Disordered" evidence="1">
    <location>
        <begin position="1"/>
        <end position="24"/>
    </location>
</feature>
<comment type="caution">
    <text evidence="2">The sequence shown here is derived from an EMBL/GenBank/DDBJ whole genome shotgun (WGS) entry which is preliminary data.</text>
</comment>
<evidence type="ECO:0008006" key="3">
    <source>
        <dbReference type="Google" id="ProtNLM"/>
    </source>
</evidence>
<dbReference type="InterPro" id="IPR052922">
    <property type="entry name" value="Cytidylate_Kinase-2"/>
</dbReference>
<feature type="compositionally biased region" description="Basic residues" evidence="1">
    <location>
        <begin position="1"/>
        <end position="10"/>
    </location>
</feature>
<dbReference type="SUPFAM" id="SSF52540">
    <property type="entry name" value="P-loop containing nucleoside triphosphate hydrolases"/>
    <property type="match status" value="1"/>
</dbReference>
<dbReference type="PANTHER" id="PTHR37816">
    <property type="entry name" value="YALI0E33011P"/>
    <property type="match status" value="1"/>
</dbReference>